<evidence type="ECO:0000256" key="6">
    <source>
        <dbReference type="ARBA" id="ARBA00023136"/>
    </source>
</evidence>
<keyword evidence="6 8" id="KW-0472">Membrane</keyword>
<feature type="transmembrane region" description="Helical" evidence="8">
    <location>
        <begin position="308"/>
        <end position="328"/>
    </location>
</feature>
<accession>A0AAW0D4H4</accession>
<keyword evidence="4 8" id="KW-0812">Transmembrane</keyword>
<evidence type="ECO:0008006" key="11">
    <source>
        <dbReference type="Google" id="ProtNLM"/>
    </source>
</evidence>
<sequence>MASVTQDTIVPTVHKEDRNGASSRTSSFQDEKREEASATKPEEEEVLESFDDHDVTKPFPIDPDAPEETHQLTFRAILVGSALGALVGASNVYLGLKTGFTFGPQLFGALFGYAIIKAMSKALPESGLLGKFLGGPFGPKENCTVQTAATAAGGMSGLFVSAFPAMYRLGLLSPLPQQDVGTLIAITVCTGFFGIFFVIPLRRYYIVHQKLTFPTPAATAYTIRSLHRGKDGAEIAKKKSLALLYSFIACFVFKVVSSYAPGILYDWHIGWTLYRLGFSGIIQMENYGWFIEITPAFFGAGMLSGLNASWSFMGGAILAYGIIAPALVKNGLAVGRAASDEFPLVSYGSLGFSKDVSEYINSPSPRYWLLWPGVLMMLLYSFADIFLSLIPMMRNWRLGTDIVQGIKGMFRKRTDVDPEDEDQTPLEDRVPFAWWSIGLVVVTIFCCAILATLFPLNVGEALLSLIMGFIFSFIAVQSSGATDINPTGTVAKASQLVFGGIAKGQSMEVNPARMFNLTAGAVASGAAGQSTDMVGDLKTGYLLRAKPKTQFLAQLAGSVVAVFLSVGLFILFTKASPCIIAAETDSTCTYGAPAVAAWTAVAVAVTSPTLPISRSSGYTAIGLGLLSVVSVCIKHWFIPKKYWVYVPNWNAVGLAFVVPQVYYPIAMAAGSVFNYFWLKRNPKSYDLYMFAISAGLLAGEGMGGVFNALLAVAGVDGGNYGTAIGCPGFEFCG</sequence>
<gene>
    <name evidence="9" type="ORF">VNI00_006652</name>
</gene>
<dbReference type="PANTHER" id="PTHR31645">
    <property type="entry name" value="OLIGOPEPTIDE TRANSPORTER YGL114W-RELATED"/>
    <property type="match status" value="1"/>
</dbReference>
<dbReference type="NCBIfam" id="TIGR00728">
    <property type="entry name" value="OPT_sfam"/>
    <property type="match status" value="1"/>
</dbReference>
<evidence type="ECO:0000256" key="3">
    <source>
        <dbReference type="ARBA" id="ARBA00022448"/>
    </source>
</evidence>
<feature type="transmembrane region" description="Helical" evidence="8">
    <location>
        <begin position="617"/>
        <end position="637"/>
    </location>
</feature>
<dbReference type="AlphaFoldDB" id="A0AAW0D4H4"/>
<comment type="similarity">
    <text evidence="2">Belongs to the oligopeptide OPT transporter family.</text>
</comment>
<proteinExistence type="inferred from homology"/>
<evidence type="ECO:0000313" key="9">
    <source>
        <dbReference type="EMBL" id="KAK7047421.1"/>
    </source>
</evidence>
<name>A0AAW0D4H4_9AGAR</name>
<comment type="caution">
    <text evidence="9">The sequence shown here is derived from an EMBL/GenBank/DDBJ whole genome shotgun (WGS) entry which is preliminary data.</text>
</comment>
<keyword evidence="10" id="KW-1185">Reference proteome</keyword>
<evidence type="ECO:0000256" key="5">
    <source>
        <dbReference type="ARBA" id="ARBA00022989"/>
    </source>
</evidence>
<feature type="transmembrane region" description="Helical" evidence="8">
    <location>
        <begin position="649"/>
        <end position="675"/>
    </location>
</feature>
<evidence type="ECO:0000313" key="10">
    <source>
        <dbReference type="Proteomes" id="UP001383192"/>
    </source>
</evidence>
<evidence type="ECO:0000256" key="8">
    <source>
        <dbReference type="SAM" id="Phobius"/>
    </source>
</evidence>
<keyword evidence="3" id="KW-0813">Transport</keyword>
<feature type="region of interest" description="Disordered" evidence="7">
    <location>
        <begin position="1"/>
        <end position="64"/>
    </location>
</feature>
<feature type="transmembrane region" description="Helical" evidence="8">
    <location>
        <begin position="687"/>
        <end position="710"/>
    </location>
</feature>
<dbReference type="GO" id="GO:0035673">
    <property type="term" value="F:oligopeptide transmembrane transporter activity"/>
    <property type="evidence" value="ECO:0007669"/>
    <property type="project" value="InterPro"/>
</dbReference>
<feature type="transmembrane region" description="Helical" evidence="8">
    <location>
        <begin position="183"/>
        <end position="201"/>
    </location>
</feature>
<protein>
    <recommendedName>
        <fullName evidence="11">Oligopeptide transporter</fullName>
    </recommendedName>
</protein>
<feature type="transmembrane region" description="Helical" evidence="8">
    <location>
        <begin position="368"/>
        <end position="390"/>
    </location>
</feature>
<evidence type="ECO:0000256" key="7">
    <source>
        <dbReference type="SAM" id="MobiDB-lite"/>
    </source>
</evidence>
<feature type="transmembrane region" description="Helical" evidence="8">
    <location>
        <begin position="551"/>
        <end position="572"/>
    </location>
</feature>
<dbReference type="InterPro" id="IPR004813">
    <property type="entry name" value="OPT"/>
</dbReference>
<evidence type="ECO:0000256" key="1">
    <source>
        <dbReference type="ARBA" id="ARBA00004141"/>
    </source>
</evidence>
<dbReference type="EMBL" id="JAYKXP010000020">
    <property type="protein sequence ID" value="KAK7047421.1"/>
    <property type="molecule type" value="Genomic_DNA"/>
</dbReference>
<organism evidence="9 10">
    <name type="scientific">Paramarasmius palmivorus</name>
    <dbReference type="NCBI Taxonomy" id="297713"/>
    <lineage>
        <taxon>Eukaryota</taxon>
        <taxon>Fungi</taxon>
        <taxon>Dikarya</taxon>
        <taxon>Basidiomycota</taxon>
        <taxon>Agaricomycotina</taxon>
        <taxon>Agaricomycetes</taxon>
        <taxon>Agaricomycetidae</taxon>
        <taxon>Agaricales</taxon>
        <taxon>Marasmiineae</taxon>
        <taxon>Marasmiaceae</taxon>
        <taxon>Paramarasmius</taxon>
    </lineage>
</organism>
<dbReference type="GO" id="GO:0000329">
    <property type="term" value="C:fungal-type vacuole membrane"/>
    <property type="evidence" value="ECO:0007669"/>
    <property type="project" value="TreeGrafter"/>
</dbReference>
<feature type="transmembrane region" description="Helical" evidence="8">
    <location>
        <begin position="461"/>
        <end position="480"/>
    </location>
</feature>
<dbReference type="InterPro" id="IPR045035">
    <property type="entry name" value="YSL-like"/>
</dbReference>
<reference evidence="9 10" key="1">
    <citation type="submission" date="2024-01" db="EMBL/GenBank/DDBJ databases">
        <title>A draft genome for a cacao thread blight-causing isolate of Paramarasmius palmivorus.</title>
        <authorList>
            <person name="Baruah I.K."/>
            <person name="Bukari Y."/>
            <person name="Amoako-Attah I."/>
            <person name="Meinhardt L.W."/>
            <person name="Bailey B.A."/>
            <person name="Cohen S.P."/>
        </authorList>
    </citation>
    <scope>NUCLEOTIDE SEQUENCE [LARGE SCALE GENOMIC DNA]</scope>
    <source>
        <strain evidence="9 10">GH-12</strain>
    </source>
</reference>
<feature type="transmembrane region" description="Helical" evidence="8">
    <location>
        <begin position="432"/>
        <end position="454"/>
    </location>
</feature>
<evidence type="ECO:0000256" key="2">
    <source>
        <dbReference type="ARBA" id="ARBA00008807"/>
    </source>
</evidence>
<evidence type="ECO:0000256" key="4">
    <source>
        <dbReference type="ARBA" id="ARBA00022692"/>
    </source>
</evidence>
<dbReference type="Pfam" id="PF03169">
    <property type="entry name" value="OPT"/>
    <property type="match status" value="1"/>
</dbReference>
<keyword evidence="5 8" id="KW-1133">Transmembrane helix</keyword>
<dbReference type="Proteomes" id="UP001383192">
    <property type="component" value="Unassembled WGS sequence"/>
</dbReference>
<feature type="transmembrane region" description="Helical" evidence="8">
    <location>
        <begin position="143"/>
        <end position="163"/>
    </location>
</feature>
<feature type="compositionally biased region" description="Basic and acidic residues" evidence="7">
    <location>
        <begin position="29"/>
        <end position="41"/>
    </location>
</feature>
<comment type="subcellular location">
    <subcellularLocation>
        <location evidence="1">Membrane</location>
        <topology evidence="1">Multi-pass membrane protein</topology>
    </subcellularLocation>
</comment>
<feature type="transmembrane region" description="Helical" evidence="8">
    <location>
        <begin position="242"/>
        <end position="265"/>
    </location>
</feature>
<dbReference type="PANTHER" id="PTHR31645:SF3">
    <property type="entry name" value="OLIGOPEPTIDE TRANSPORTER"/>
    <property type="match status" value="1"/>
</dbReference>